<dbReference type="EMBL" id="MN739620">
    <property type="protein sequence ID" value="QHT16317.1"/>
    <property type="molecule type" value="Genomic_DNA"/>
</dbReference>
<protein>
    <submittedName>
        <fullName evidence="2">Uncharacterized protein</fullName>
    </submittedName>
</protein>
<feature type="region of interest" description="Disordered" evidence="1">
    <location>
        <begin position="44"/>
        <end position="95"/>
    </location>
</feature>
<accession>A0A6C0DIG6</accession>
<evidence type="ECO:0000256" key="1">
    <source>
        <dbReference type="SAM" id="MobiDB-lite"/>
    </source>
</evidence>
<proteinExistence type="predicted"/>
<sequence length="164" mass="18473">MTQTSSAPGMVYPTIQAMRGPTWRESSMMSMNDSNQKLNNLIKATSGGKRIKTKSNKNKRGGYSKGIVVPQFPSMYPNQSAQQAPNDSISSLSKTSTQGAANRVFDNEALVLHGGNVYVNPNTNQYQWGCYSGGKKYYRKYRKHIKKTKKIRRKRTKKTTRRGI</sequence>
<dbReference type="AlphaFoldDB" id="A0A6C0DIG6"/>
<feature type="compositionally biased region" description="Polar residues" evidence="1">
    <location>
        <begin position="76"/>
        <end position="95"/>
    </location>
</feature>
<reference evidence="2" key="1">
    <citation type="journal article" date="2020" name="Nature">
        <title>Giant virus diversity and host interactions through global metagenomics.</title>
        <authorList>
            <person name="Schulz F."/>
            <person name="Roux S."/>
            <person name="Paez-Espino D."/>
            <person name="Jungbluth S."/>
            <person name="Walsh D.A."/>
            <person name="Denef V.J."/>
            <person name="McMahon K.D."/>
            <person name="Konstantinidis K.T."/>
            <person name="Eloe-Fadrosh E.A."/>
            <person name="Kyrpides N.C."/>
            <person name="Woyke T."/>
        </authorList>
    </citation>
    <scope>NUCLEOTIDE SEQUENCE</scope>
    <source>
        <strain evidence="2">GVMAG-M-3300023174-182</strain>
    </source>
</reference>
<evidence type="ECO:0000313" key="2">
    <source>
        <dbReference type="EMBL" id="QHT16317.1"/>
    </source>
</evidence>
<name>A0A6C0DIG6_9ZZZZ</name>
<feature type="compositionally biased region" description="Basic residues" evidence="1">
    <location>
        <begin position="49"/>
        <end position="62"/>
    </location>
</feature>
<organism evidence="2">
    <name type="scientific">viral metagenome</name>
    <dbReference type="NCBI Taxonomy" id="1070528"/>
    <lineage>
        <taxon>unclassified sequences</taxon>
        <taxon>metagenomes</taxon>
        <taxon>organismal metagenomes</taxon>
    </lineage>
</organism>